<name>F8L3Z7_SIMNZ</name>
<dbReference type="AlphaFoldDB" id="F8L3Z7"/>
<gene>
    <name evidence="5" type="primary">dac</name>
    <name evidence="5" type="ordered locus">SNE_A21500</name>
</gene>
<dbReference type="OrthoDB" id="9791132at2"/>
<dbReference type="Gene3D" id="3.40.710.10">
    <property type="entry name" value="DD-peptidase/beta-lactamase superfamily"/>
    <property type="match status" value="1"/>
</dbReference>
<dbReference type="InterPro" id="IPR001967">
    <property type="entry name" value="Peptidase_S11_N"/>
</dbReference>
<dbReference type="STRING" id="331113.SNE_A21500"/>
<keyword evidence="2" id="KW-0472">Membrane</keyword>
<evidence type="ECO:0000256" key="1">
    <source>
        <dbReference type="ARBA" id="ARBA00003217"/>
    </source>
</evidence>
<dbReference type="Proteomes" id="UP000000496">
    <property type="component" value="Chromosome gsn.131"/>
</dbReference>
<dbReference type="InterPro" id="IPR012338">
    <property type="entry name" value="Beta-lactam/transpept-like"/>
</dbReference>
<feature type="domain" description="Peptidase S11 D-Ala-D-Ala carboxypeptidase A C-terminal" evidence="4">
    <location>
        <begin position="296"/>
        <end position="384"/>
    </location>
</feature>
<dbReference type="SUPFAM" id="SSF69189">
    <property type="entry name" value="Penicillin-binding protein associated domain"/>
    <property type="match status" value="1"/>
</dbReference>
<keyword evidence="5" id="KW-0645">Protease</keyword>
<evidence type="ECO:0000256" key="2">
    <source>
        <dbReference type="SAM" id="Phobius"/>
    </source>
</evidence>
<reference evidence="5 6" key="2">
    <citation type="journal article" date="2011" name="Mol. Biol. Evol.">
        <title>Unity in variety--the pan-genome of the Chlamydiae.</title>
        <authorList>
            <person name="Collingro A."/>
            <person name="Tischler P."/>
            <person name="Weinmaier T."/>
            <person name="Penz T."/>
            <person name="Heinz E."/>
            <person name="Brunham R.C."/>
            <person name="Read T.D."/>
            <person name="Bavoil P.M."/>
            <person name="Sachse K."/>
            <person name="Kahane S."/>
            <person name="Friedman M.G."/>
            <person name="Rattei T."/>
            <person name="Myers G.S."/>
            <person name="Horn M."/>
        </authorList>
    </citation>
    <scope>NUCLEOTIDE SEQUENCE [LARGE SCALE GENOMIC DNA]</scope>
    <source>
        <strain evidence="6">ATCC VR-1471 / Z</strain>
    </source>
</reference>
<keyword evidence="6" id="KW-1185">Reference proteome</keyword>
<evidence type="ECO:0000313" key="5">
    <source>
        <dbReference type="EMBL" id="CCB90027.1"/>
    </source>
</evidence>
<dbReference type="GO" id="GO:0006508">
    <property type="term" value="P:proteolysis"/>
    <property type="evidence" value="ECO:0007669"/>
    <property type="project" value="InterPro"/>
</dbReference>
<dbReference type="InterPro" id="IPR037167">
    <property type="entry name" value="Peptidase_S11_C_sf"/>
</dbReference>
<dbReference type="InterPro" id="IPR012907">
    <property type="entry name" value="Peptidase_S11_C"/>
</dbReference>
<dbReference type="Pfam" id="PF07943">
    <property type="entry name" value="PBP5_C"/>
    <property type="match status" value="1"/>
</dbReference>
<accession>F8L3Z7</accession>
<organism evidence="5 6">
    <name type="scientific">Simkania negevensis (strain ATCC VR-1471 / DSM 27360 / Z)</name>
    <dbReference type="NCBI Taxonomy" id="331113"/>
    <lineage>
        <taxon>Bacteria</taxon>
        <taxon>Pseudomonadati</taxon>
        <taxon>Chlamydiota</taxon>
        <taxon>Chlamydiia</taxon>
        <taxon>Parachlamydiales</taxon>
        <taxon>Simkaniaceae</taxon>
        <taxon>Simkania</taxon>
    </lineage>
</organism>
<comment type="function">
    <text evidence="1">Removes C-terminal D-alanyl residues from sugar-peptide cell wall precursors.</text>
</comment>
<sequence>MFYVRFWILFLVCLCQYTWAEPLKVKVTAKSAILINAKTGAILYEKAPHDPHYPGSITKVATLTYALSQYNESYDEVVTCPYHCLKKINGSMKEAHLYRDPAYWLEPDGTHFWIKRGERLSMRDLLYGMMLVSGNDASNFIAHHVGGTIPKFMRGLNDYIKKLGCKNTYFANPHGLHHPKHVTSAYDMALIMQDAIKNKIALEILATKEYERSATNMQSARIIQNTGLLLQPGKFFYPKVIGMKNGYHSHAKHTFVGAAQQGDRILIAVLLECEDPKQKYRDAIRLFEAAFSQEEETRLLFNKDENYFTREIKKGKTPLRASLMENVLINYFPSEEPEISIELNWEQLELPIAAGEWVGEMHILDQNHKILEKAPLYATRDVKKKSFIAFVDGLKTGSLDFTPLRNVLIVFLLLAVGSTLYFVFKSNRSVK</sequence>
<dbReference type="HOGENOM" id="CLU_027070_7_3_0"/>
<evidence type="ECO:0000259" key="4">
    <source>
        <dbReference type="Pfam" id="PF07943"/>
    </source>
</evidence>
<evidence type="ECO:0000313" key="6">
    <source>
        <dbReference type="Proteomes" id="UP000000496"/>
    </source>
</evidence>
<feature type="domain" description="Peptidase S11 D-alanyl-D-alanine carboxypeptidase A N-terminal" evidence="3">
    <location>
        <begin position="26"/>
        <end position="272"/>
    </location>
</feature>
<dbReference type="GO" id="GO:0009002">
    <property type="term" value="F:serine-type D-Ala-D-Ala carboxypeptidase activity"/>
    <property type="evidence" value="ECO:0007669"/>
    <property type="project" value="InterPro"/>
</dbReference>
<proteinExistence type="predicted"/>
<dbReference type="PANTHER" id="PTHR21581:SF33">
    <property type="entry name" value="D-ALANYL-D-ALANINE CARBOXYPEPTIDASE DACB"/>
    <property type="match status" value="1"/>
</dbReference>
<keyword evidence="2" id="KW-1133">Transmembrane helix</keyword>
<keyword evidence="5" id="KW-0378">Hydrolase</keyword>
<reference key="1">
    <citation type="journal article" date="2011" name="Mol. Biol. Evol.">
        <title>Unity in variety -- the pan-genome of the Chlamydiae.</title>
        <authorList>
            <person name="Collingro A."/>
            <person name="Tischler P."/>
            <person name="Weinmaier T."/>
            <person name="Penz T."/>
            <person name="Heinz E."/>
            <person name="Brunham R.C."/>
            <person name="Read T.D."/>
            <person name="Bavoil P.M."/>
            <person name="Sachse K."/>
            <person name="Kahane S."/>
            <person name="Friedman M.G."/>
            <person name="Rattei T."/>
            <person name="Myers G.S.A."/>
            <person name="Horn M."/>
        </authorList>
    </citation>
    <scope>NUCLEOTIDE SEQUENCE</scope>
    <source>
        <strain>Z</strain>
    </source>
</reference>
<dbReference type="SUPFAM" id="SSF56601">
    <property type="entry name" value="beta-lactamase/transpeptidase-like"/>
    <property type="match status" value="1"/>
</dbReference>
<dbReference type="eggNOG" id="COG1686">
    <property type="taxonomic scope" value="Bacteria"/>
</dbReference>
<dbReference type="PANTHER" id="PTHR21581">
    <property type="entry name" value="D-ALANYL-D-ALANINE CARBOXYPEPTIDASE"/>
    <property type="match status" value="1"/>
</dbReference>
<dbReference type="Pfam" id="PF00768">
    <property type="entry name" value="Peptidase_S11"/>
    <property type="match status" value="1"/>
</dbReference>
<feature type="transmembrane region" description="Helical" evidence="2">
    <location>
        <begin position="404"/>
        <end position="424"/>
    </location>
</feature>
<dbReference type="InterPro" id="IPR015956">
    <property type="entry name" value="Peniciliin-bd_prot_C_sf"/>
</dbReference>
<protein>
    <submittedName>
        <fullName evidence="5">Putative serine-type D-Ala-D-Ala carboxypeptidase (Penicillin binding protein)</fullName>
    </submittedName>
</protein>
<keyword evidence="2" id="KW-0812">Transmembrane</keyword>
<dbReference type="KEGG" id="sng:SNE_A21500"/>
<dbReference type="RefSeq" id="WP_013944493.1">
    <property type="nucleotide sequence ID" value="NC_015713.1"/>
</dbReference>
<keyword evidence="5" id="KW-0121">Carboxypeptidase</keyword>
<evidence type="ECO:0000259" key="3">
    <source>
        <dbReference type="Pfam" id="PF00768"/>
    </source>
</evidence>
<dbReference type="EMBL" id="FR872582">
    <property type="protein sequence ID" value="CCB90027.1"/>
    <property type="molecule type" value="Genomic_DNA"/>
</dbReference>
<dbReference type="Gene3D" id="2.60.410.10">
    <property type="entry name" value="D-Ala-D-Ala carboxypeptidase, C-terminal domain"/>
    <property type="match status" value="1"/>
</dbReference>